<dbReference type="CDD" id="cd14008">
    <property type="entry name" value="STKc_LKB1_CaMKK"/>
    <property type="match status" value="1"/>
</dbReference>
<dbReference type="PANTHER" id="PTHR24346:SF77">
    <property type="entry name" value="SERINE THREONINE PROTEIN KINASE"/>
    <property type="match status" value="1"/>
</dbReference>
<evidence type="ECO:0000256" key="2">
    <source>
        <dbReference type="ARBA" id="ARBA00022741"/>
    </source>
</evidence>
<dbReference type="SUPFAM" id="SSF56112">
    <property type="entry name" value="Protein kinase-like (PK-like)"/>
    <property type="match status" value="1"/>
</dbReference>
<dbReference type="InterPro" id="IPR008271">
    <property type="entry name" value="Ser/Thr_kinase_AS"/>
</dbReference>
<dbReference type="Gene3D" id="1.10.510.10">
    <property type="entry name" value="Transferase(Phosphotransferase) domain 1"/>
    <property type="match status" value="1"/>
</dbReference>
<feature type="region of interest" description="Disordered" evidence="5">
    <location>
        <begin position="1"/>
        <end position="152"/>
    </location>
</feature>
<dbReference type="Pfam" id="PF00069">
    <property type="entry name" value="Pkinase"/>
    <property type="match status" value="1"/>
</dbReference>
<keyword evidence="2" id="KW-0547">Nucleotide-binding</keyword>
<dbReference type="PROSITE" id="PS50042">
    <property type="entry name" value="CNMP_BINDING_3"/>
    <property type="match status" value="1"/>
</dbReference>
<dbReference type="CDD" id="cd00038">
    <property type="entry name" value="CAP_ED"/>
    <property type="match status" value="1"/>
</dbReference>
<dbReference type="Proteomes" id="UP001465755">
    <property type="component" value="Unassembled WGS sequence"/>
</dbReference>
<dbReference type="AlphaFoldDB" id="A0AAW1NZY3"/>
<dbReference type="GO" id="GO:0005737">
    <property type="term" value="C:cytoplasm"/>
    <property type="evidence" value="ECO:0007669"/>
    <property type="project" value="TreeGrafter"/>
</dbReference>
<dbReference type="GO" id="GO:0035556">
    <property type="term" value="P:intracellular signal transduction"/>
    <property type="evidence" value="ECO:0007669"/>
    <property type="project" value="TreeGrafter"/>
</dbReference>
<evidence type="ECO:0000313" key="8">
    <source>
        <dbReference type="EMBL" id="KAK9800909.1"/>
    </source>
</evidence>
<dbReference type="PANTHER" id="PTHR24346">
    <property type="entry name" value="MAP/MICROTUBULE AFFINITY-REGULATING KINASE"/>
    <property type="match status" value="1"/>
</dbReference>
<keyword evidence="1" id="KW-0140">cGMP</keyword>
<dbReference type="GO" id="GO:0004674">
    <property type="term" value="F:protein serine/threonine kinase activity"/>
    <property type="evidence" value="ECO:0007669"/>
    <property type="project" value="TreeGrafter"/>
</dbReference>
<dbReference type="PROSITE" id="PS50011">
    <property type="entry name" value="PROTEIN_KINASE_DOM"/>
    <property type="match status" value="1"/>
</dbReference>
<keyword evidence="4" id="KW-0142">cGMP-binding</keyword>
<protein>
    <recommendedName>
        <fullName evidence="10">cGMP-dependent protein kinase</fullName>
    </recommendedName>
</protein>
<dbReference type="InterPro" id="IPR014710">
    <property type="entry name" value="RmlC-like_jellyroll"/>
</dbReference>
<organism evidence="8 9">
    <name type="scientific">Symbiochloris irregularis</name>
    <dbReference type="NCBI Taxonomy" id="706552"/>
    <lineage>
        <taxon>Eukaryota</taxon>
        <taxon>Viridiplantae</taxon>
        <taxon>Chlorophyta</taxon>
        <taxon>core chlorophytes</taxon>
        <taxon>Trebouxiophyceae</taxon>
        <taxon>Trebouxiales</taxon>
        <taxon>Trebouxiaceae</taxon>
        <taxon>Symbiochloris</taxon>
    </lineage>
</organism>
<feature type="compositionally biased region" description="Basic and acidic residues" evidence="5">
    <location>
        <begin position="733"/>
        <end position="745"/>
    </location>
</feature>
<feature type="compositionally biased region" description="Polar residues" evidence="5">
    <location>
        <begin position="749"/>
        <end position="766"/>
    </location>
</feature>
<feature type="compositionally biased region" description="Low complexity" evidence="5">
    <location>
        <begin position="105"/>
        <end position="115"/>
    </location>
</feature>
<evidence type="ECO:0000256" key="5">
    <source>
        <dbReference type="SAM" id="MobiDB-lite"/>
    </source>
</evidence>
<sequence length="788" mass="87769">MGCVHSSPAEDSHSAWHALPRSRKQTTEWADKPVRREEQHHRHTARHSPPDSVKGQSSRPPLRPIQARTSGHPSTPSVNRGSKPSTRAQAVSEGAGRPSAHEASARSSSAGSFTSQQRALHTNVSGVGSGLGGSETDSDWDRYTSNDEEEFDERAIERRQARMVQGTVPAGRQREQSLFGLTDKRVVTPLKETTSLKLAKLRGCTFVNQYVVIKYLGRGACGRVFLCMDMYDNRLYAVKIVKKVELEAARAAGGRQGGRRKRNPIEDLKREVAIMRKLRHKNITALQEVVDDPSGNKMLLVMEYMEGGPVMTREALERGRCIPEALALQYFRDMCKALDYLHYNKVVHGDLKPENVLMSSRGNVTLSDFGCSKVIMSGNEYLERCNGTPAFLAPEMMRPHSRYRGRPTDVYAMGACLYTFVFGRIPFNAPNVFKLFQVVQHEPLRFPETPVVSSDLKDLLLKMLCKDPKQRLTMQRVMKHAWVTKRGVWPLRTVRETLRAGDAIGADDDEPDMPDFMSTLNVLDIPRADHLMEVIHSGLNERTYNDGEFLIRQGEQSTHLFYLLEGNVEVVIKLPPQRDVSQSSRQGSRGDNNADILGDDLPPALLAGASAARTFTKSLMRAPREYLVAVRGQGQFVGEMSSFATAALRCASVRAKGRVRAKIIPGEGLAECVHRIPEARQQVKEMVWMKQSENMVLEAMVHLSAVHDALEDMLMSSHQHNPSAHQHASHSNHNHDHAHADRNADRGAYSSSANQPPTWSRVSSGSAELGPPAPLPPRASRDMSSRDR</sequence>
<name>A0AAW1NZY3_9CHLO</name>
<feature type="region of interest" description="Disordered" evidence="5">
    <location>
        <begin position="718"/>
        <end position="788"/>
    </location>
</feature>
<feature type="compositionally biased region" description="Basic and acidic residues" evidence="5">
    <location>
        <begin position="25"/>
        <end position="40"/>
    </location>
</feature>
<gene>
    <name evidence="8" type="ORF">WJX73_010144</name>
</gene>
<dbReference type="InterPro" id="IPR011009">
    <property type="entry name" value="Kinase-like_dom_sf"/>
</dbReference>
<dbReference type="GO" id="GO:0005524">
    <property type="term" value="F:ATP binding"/>
    <property type="evidence" value="ECO:0007669"/>
    <property type="project" value="UniProtKB-KW"/>
</dbReference>
<dbReference type="SUPFAM" id="SSF51206">
    <property type="entry name" value="cAMP-binding domain-like"/>
    <property type="match status" value="1"/>
</dbReference>
<evidence type="ECO:0000256" key="1">
    <source>
        <dbReference type="ARBA" id="ARBA00022535"/>
    </source>
</evidence>
<dbReference type="GO" id="GO:0030553">
    <property type="term" value="F:cGMP binding"/>
    <property type="evidence" value="ECO:0007669"/>
    <property type="project" value="UniProtKB-KW"/>
</dbReference>
<dbReference type="InterPro" id="IPR018490">
    <property type="entry name" value="cNMP-bd_dom_sf"/>
</dbReference>
<evidence type="ECO:0000313" key="9">
    <source>
        <dbReference type="Proteomes" id="UP001465755"/>
    </source>
</evidence>
<dbReference type="PROSITE" id="PS00108">
    <property type="entry name" value="PROTEIN_KINASE_ST"/>
    <property type="match status" value="1"/>
</dbReference>
<dbReference type="InterPro" id="IPR000595">
    <property type="entry name" value="cNMP-bd_dom"/>
</dbReference>
<keyword evidence="9" id="KW-1185">Reference proteome</keyword>
<dbReference type="EMBL" id="JALJOQ010000078">
    <property type="protein sequence ID" value="KAK9800909.1"/>
    <property type="molecule type" value="Genomic_DNA"/>
</dbReference>
<accession>A0AAW1NZY3</accession>
<feature type="compositionally biased region" description="Basic and acidic residues" evidence="5">
    <location>
        <begin position="779"/>
        <end position="788"/>
    </location>
</feature>
<dbReference type="SMART" id="SM00220">
    <property type="entry name" value="S_TKc"/>
    <property type="match status" value="1"/>
</dbReference>
<evidence type="ECO:0000256" key="4">
    <source>
        <dbReference type="ARBA" id="ARBA00022992"/>
    </source>
</evidence>
<keyword evidence="3" id="KW-0067">ATP-binding</keyword>
<dbReference type="Gene3D" id="2.60.120.10">
    <property type="entry name" value="Jelly Rolls"/>
    <property type="match status" value="1"/>
</dbReference>
<evidence type="ECO:0000259" key="6">
    <source>
        <dbReference type="PROSITE" id="PS50011"/>
    </source>
</evidence>
<evidence type="ECO:0008006" key="10">
    <source>
        <dbReference type="Google" id="ProtNLM"/>
    </source>
</evidence>
<feature type="domain" description="Protein kinase" evidence="6">
    <location>
        <begin position="210"/>
        <end position="483"/>
    </location>
</feature>
<proteinExistence type="predicted"/>
<evidence type="ECO:0000256" key="3">
    <source>
        <dbReference type="ARBA" id="ARBA00022840"/>
    </source>
</evidence>
<dbReference type="InterPro" id="IPR000719">
    <property type="entry name" value="Prot_kinase_dom"/>
</dbReference>
<dbReference type="FunFam" id="1.10.510.10:FF:000571">
    <property type="entry name" value="Maternal embryonic leucine zipper kinase"/>
    <property type="match status" value="1"/>
</dbReference>
<comment type="caution">
    <text evidence="8">The sequence shown here is derived from an EMBL/GenBank/DDBJ whole genome shotgun (WGS) entry which is preliminary data.</text>
</comment>
<reference evidence="8 9" key="1">
    <citation type="journal article" date="2024" name="Nat. Commun.">
        <title>Phylogenomics reveals the evolutionary origins of lichenization in chlorophyte algae.</title>
        <authorList>
            <person name="Puginier C."/>
            <person name="Libourel C."/>
            <person name="Otte J."/>
            <person name="Skaloud P."/>
            <person name="Haon M."/>
            <person name="Grisel S."/>
            <person name="Petersen M."/>
            <person name="Berrin J.G."/>
            <person name="Delaux P.M."/>
            <person name="Dal Grande F."/>
            <person name="Keller J."/>
        </authorList>
    </citation>
    <scope>NUCLEOTIDE SEQUENCE [LARGE SCALE GENOMIC DNA]</scope>
    <source>
        <strain evidence="8 9">SAG 2036</strain>
    </source>
</reference>
<feature type="compositionally biased region" description="Polar residues" evidence="5">
    <location>
        <begin position="67"/>
        <end position="89"/>
    </location>
</feature>
<evidence type="ECO:0000259" key="7">
    <source>
        <dbReference type="PROSITE" id="PS50042"/>
    </source>
</evidence>
<feature type="domain" description="Cyclic nucleotide-binding" evidence="7">
    <location>
        <begin position="539"/>
        <end position="660"/>
    </location>
</feature>